<feature type="transmembrane region" description="Helical" evidence="2">
    <location>
        <begin position="73"/>
        <end position="93"/>
    </location>
</feature>
<sequence>MTLIHAGAPSTARPRGPFNRPAGPPSVGRARVDRSRRPSPSRPEGPPLCYRGTGVGMSAAAHRRRPVSPATTLALALLAALITVWLGLVAHFGDLVNGGSADSGADMPDRLAVVRVEAGESLRDVAARVAPDAPVREVTSRIRELNALPSTTLATGQTLIAPVG</sequence>
<gene>
    <name evidence="3" type="ORF">F6B93_08075</name>
</gene>
<protein>
    <recommendedName>
        <fullName evidence="5">LysM domain-containing protein</fullName>
    </recommendedName>
</protein>
<dbReference type="Proteomes" id="UP000682202">
    <property type="component" value="Chromosome"/>
</dbReference>
<reference evidence="3" key="1">
    <citation type="submission" date="2019-12" db="EMBL/GenBank/DDBJ databases">
        <title>Mycobacterium spongiae sp. nov.</title>
        <authorList>
            <person name="Stinear T."/>
        </authorList>
    </citation>
    <scope>NUCLEOTIDE SEQUENCE</scope>
    <source>
        <strain evidence="3">FSD4b-SM</strain>
    </source>
</reference>
<feature type="region of interest" description="Disordered" evidence="1">
    <location>
        <begin position="1"/>
        <end position="52"/>
    </location>
</feature>
<evidence type="ECO:0000256" key="1">
    <source>
        <dbReference type="SAM" id="MobiDB-lite"/>
    </source>
</evidence>
<evidence type="ECO:0000313" key="4">
    <source>
        <dbReference type="Proteomes" id="UP000682202"/>
    </source>
</evidence>
<organism evidence="3 4">
    <name type="scientific">Mycobacterium spongiae</name>
    <dbReference type="NCBI Taxonomy" id="886343"/>
    <lineage>
        <taxon>Bacteria</taxon>
        <taxon>Bacillati</taxon>
        <taxon>Actinomycetota</taxon>
        <taxon>Actinomycetes</taxon>
        <taxon>Mycobacteriales</taxon>
        <taxon>Mycobacteriaceae</taxon>
        <taxon>Mycobacterium</taxon>
    </lineage>
</organism>
<accession>A0A975PWE0</accession>
<dbReference type="RefSeq" id="WP_211698630.1">
    <property type="nucleotide sequence ID" value="NZ_CP046600.1"/>
</dbReference>
<evidence type="ECO:0008006" key="5">
    <source>
        <dbReference type="Google" id="ProtNLM"/>
    </source>
</evidence>
<name>A0A975PWE0_9MYCO</name>
<proteinExistence type="predicted"/>
<keyword evidence="2" id="KW-0472">Membrane</keyword>
<keyword evidence="4" id="KW-1185">Reference proteome</keyword>
<evidence type="ECO:0000256" key="2">
    <source>
        <dbReference type="SAM" id="Phobius"/>
    </source>
</evidence>
<dbReference type="KEGG" id="mspg:F6B93_08075"/>
<evidence type="ECO:0000313" key="3">
    <source>
        <dbReference type="EMBL" id="QUR67060.1"/>
    </source>
</evidence>
<keyword evidence="2" id="KW-1133">Transmembrane helix</keyword>
<dbReference type="AlphaFoldDB" id="A0A975PWE0"/>
<dbReference type="EMBL" id="CP046600">
    <property type="protein sequence ID" value="QUR67060.1"/>
    <property type="molecule type" value="Genomic_DNA"/>
</dbReference>
<keyword evidence="2" id="KW-0812">Transmembrane</keyword>